<name>A0A0R1QKL9_9LACO</name>
<reference evidence="1 2" key="1">
    <citation type="journal article" date="2015" name="Genome Announc.">
        <title>Expanding the biotechnology potential of lactobacilli through comparative genomics of 213 strains and associated genera.</title>
        <authorList>
            <person name="Sun Z."/>
            <person name="Harris H.M."/>
            <person name="McCann A."/>
            <person name="Guo C."/>
            <person name="Argimon S."/>
            <person name="Zhang W."/>
            <person name="Yang X."/>
            <person name="Jeffery I.B."/>
            <person name="Cooney J.C."/>
            <person name="Kagawa T.F."/>
            <person name="Liu W."/>
            <person name="Song Y."/>
            <person name="Salvetti E."/>
            <person name="Wrobel A."/>
            <person name="Rasinkangas P."/>
            <person name="Parkhill J."/>
            <person name="Rea M.C."/>
            <person name="O'Sullivan O."/>
            <person name="Ritari J."/>
            <person name="Douillard F.P."/>
            <person name="Paul Ross R."/>
            <person name="Yang R."/>
            <person name="Briner A.E."/>
            <person name="Felis G.E."/>
            <person name="de Vos W.M."/>
            <person name="Barrangou R."/>
            <person name="Klaenhammer T.R."/>
            <person name="Caufield P.W."/>
            <person name="Cui Y."/>
            <person name="Zhang H."/>
            <person name="O'Toole P.W."/>
        </authorList>
    </citation>
    <scope>NUCLEOTIDE SEQUENCE [LARGE SCALE GENOMIC DNA]</scope>
    <source>
        <strain evidence="1 2">DSM 14500</strain>
    </source>
</reference>
<comment type="caution">
    <text evidence="1">The sequence shown here is derived from an EMBL/GenBank/DDBJ whole genome shotgun (WGS) entry which is preliminary data.</text>
</comment>
<organism evidence="1 2">
    <name type="scientific">Companilactobacillus mindensis DSM 14500</name>
    <dbReference type="NCBI Taxonomy" id="1423770"/>
    <lineage>
        <taxon>Bacteria</taxon>
        <taxon>Bacillati</taxon>
        <taxon>Bacillota</taxon>
        <taxon>Bacilli</taxon>
        <taxon>Lactobacillales</taxon>
        <taxon>Lactobacillaceae</taxon>
        <taxon>Companilactobacillus</taxon>
    </lineage>
</organism>
<evidence type="ECO:0000313" key="2">
    <source>
        <dbReference type="Proteomes" id="UP000050872"/>
    </source>
</evidence>
<dbReference type="STRING" id="1423770.FD29_GL000580"/>
<sequence>MKITDLGGKYVSVKISNGEIFKGFVEFVETEADADDGVSSIDLKGTKQFPYNDVNLRDDEIVSFKIINKKDIQ</sequence>
<dbReference type="EMBL" id="AZEZ01000017">
    <property type="protein sequence ID" value="KRL45325.1"/>
    <property type="molecule type" value="Genomic_DNA"/>
</dbReference>
<protein>
    <recommendedName>
        <fullName evidence="3">LSM domain-containing protein</fullName>
    </recommendedName>
</protein>
<evidence type="ECO:0000313" key="1">
    <source>
        <dbReference type="EMBL" id="KRL45325.1"/>
    </source>
</evidence>
<dbReference type="PATRIC" id="fig|1423770.3.peg.591"/>
<gene>
    <name evidence="1" type="ORF">FD29_GL000580</name>
</gene>
<evidence type="ECO:0008006" key="3">
    <source>
        <dbReference type="Google" id="ProtNLM"/>
    </source>
</evidence>
<dbReference type="Proteomes" id="UP000050872">
    <property type="component" value="Unassembled WGS sequence"/>
</dbReference>
<dbReference type="RefSeq" id="WP_057887437.1">
    <property type="nucleotide sequence ID" value="NZ_AZEZ01000017.1"/>
</dbReference>
<dbReference type="OrthoDB" id="9911687at2"/>
<dbReference type="AlphaFoldDB" id="A0A0R1QKL9"/>
<proteinExistence type="predicted"/>
<keyword evidence="2" id="KW-1185">Reference proteome</keyword>
<accession>A0A0R1QKL9</accession>